<reference evidence="2" key="4">
    <citation type="journal article" date="2001" name="Appl. Microbiol. Biotechnol.">
        <title>Novel glucoamylase-type enzymes from Thermoactinomyces vulgaris and Methanococcus jannaschii whose genes are found in the flanking region of the alpha-amylase genes.</title>
        <authorList>
            <person name="Uotsu-Tomita R."/>
            <person name="Tonozuka T."/>
            <person name="Sakai H."/>
            <person name="Sakano Y."/>
        </authorList>
    </citation>
    <scope>NUCLEOTIDE SEQUENCE</scope>
    <source>
        <strain evidence="2">R-47</strain>
    </source>
</reference>
<dbReference type="AlphaFoldDB" id="Q9KWR2"/>
<evidence type="ECO:0000313" key="3">
    <source>
        <dbReference type="EMBL" id="BAB40639.1"/>
    </source>
</evidence>
<evidence type="ECO:0000313" key="2">
    <source>
        <dbReference type="EMBL" id="BAA97041.1"/>
    </source>
</evidence>
<dbReference type="GO" id="GO:0030246">
    <property type="term" value="F:carbohydrate binding"/>
    <property type="evidence" value="ECO:0007669"/>
    <property type="project" value="InterPro"/>
</dbReference>
<protein>
    <submittedName>
        <fullName evidence="2">Glucoamylase TGA</fullName>
    </submittedName>
</protein>
<dbReference type="Pfam" id="PF00723">
    <property type="entry name" value="Glyco_hydro_15"/>
    <property type="match status" value="2"/>
</dbReference>
<dbReference type="GO" id="GO:0005975">
    <property type="term" value="P:carbohydrate metabolic process"/>
    <property type="evidence" value="ECO:0007669"/>
    <property type="project" value="InterPro"/>
</dbReference>
<dbReference type="EMBL" id="AB029554">
    <property type="protein sequence ID" value="BAA97041.1"/>
    <property type="molecule type" value="Genomic_DNA"/>
</dbReference>
<dbReference type="Gene3D" id="1.50.10.10">
    <property type="match status" value="1"/>
</dbReference>
<dbReference type="CAZy" id="GH15">
    <property type="family name" value="Glycoside Hydrolase Family 15"/>
</dbReference>
<dbReference type="InterPro" id="IPR008928">
    <property type="entry name" value="6-hairpin_glycosidase_sf"/>
</dbReference>
<dbReference type="SUPFAM" id="SSF48208">
    <property type="entry name" value="Six-hairpin glycosidases"/>
    <property type="match status" value="1"/>
</dbReference>
<feature type="domain" description="GH15-like" evidence="1">
    <location>
        <begin position="269"/>
        <end position="335"/>
    </location>
</feature>
<dbReference type="InterPro" id="IPR011613">
    <property type="entry name" value="GH15-like"/>
</dbReference>
<dbReference type="PANTHER" id="PTHR31616">
    <property type="entry name" value="TREHALASE"/>
    <property type="match status" value="1"/>
</dbReference>
<feature type="domain" description="GH15-like" evidence="1">
    <location>
        <begin position="357"/>
        <end position="634"/>
    </location>
</feature>
<proteinExistence type="predicted"/>
<reference evidence="3" key="2">
    <citation type="journal article" date="1995" name="Biochim. Biophys. Acta">
        <title>Comparison of primary structures and substrate specificities of two pullulan-hydrolyzing alpha-amylases, TVA I and TVA II, from Thermoactinomyces vulgaris R-47.</title>
        <authorList>
            <person name="Tonozuka T."/>
            <person name="Mogi S."/>
            <person name="Shimura Y."/>
            <person name="Ibuka A."/>
            <person name="Sakai H."/>
            <person name="Matsuzawa H."/>
            <person name="Sakano Y."/>
            <person name="Ohta T."/>
        </authorList>
    </citation>
    <scope>NUCLEOTIDE SEQUENCE</scope>
    <source>
        <strain evidence="3">R-47</strain>
    </source>
</reference>
<dbReference type="EMBL" id="AB047926">
    <property type="protein sequence ID" value="BAB40639.1"/>
    <property type="molecule type" value="Genomic_DNA"/>
</dbReference>
<dbReference type="PANTHER" id="PTHR31616:SF0">
    <property type="entry name" value="GLUCAN 1,4-ALPHA-GLUCOSIDASE"/>
    <property type="match status" value="1"/>
</dbReference>
<dbReference type="SMR" id="Q9KWR2"/>
<dbReference type="Gene3D" id="2.70.98.10">
    <property type="match status" value="1"/>
</dbReference>
<reference evidence="3" key="1">
    <citation type="journal article" date="1993" name="Biosci. Biotechnol. Biochem.">
        <title>A neopullulanase-type alpha-amylase gene from Thermoactinomyces vulgaris R-47.</title>
        <authorList>
            <person name="Tonozuka T."/>
            <person name="Ohtsuka M."/>
            <person name="Mogi S."/>
            <person name="Sakai H."/>
            <person name="Ohta T."/>
            <person name="Sakano Y."/>
        </authorList>
    </citation>
    <scope>NUCLEOTIDE SEQUENCE</scope>
    <source>
        <strain evidence="3">R-47</strain>
    </source>
</reference>
<accession>Q9KWR2</accession>
<name>Q9KWR2_THEVU</name>
<dbReference type="GO" id="GO:0004553">
    <property type="term" value="F:hydrolase activity, hydrolyzing O-glycosyl compounds"/>
    <property type="evidence" value="ECO:0007669"/>
    <property type="project" value="TreeGrafter"/>
</dbReference>
<organism evidence="2">
    <name type="scientific">Thermoactinomyces vulgaris</name>
    <dbReference type="NCBI Taxonomy" id="2026"/>
    <lineage>
        <taxon>Bacteria</taxon>
        <taxon>Bacillati</taxon>
        <taxon>Bacillota</taxon>
        <taxon>Bacilli</taxon>
        <taxon>Bacillales</taxon>
        <taxon>Thermoactinomycetaceae</taxon>
        <taxon>Thermoactinomyces</taxon>
    </lineage>
</organism>
<dbReference type="InterPro" id="IPR012341">
    <property type="entry name" value="6hp_glycosidase-like_sf"/>
</dbReference>
<sequence>MANKRYLIDAVIGNDKILAVLDRYGELHRLWWPQKDYAQHVNRLSAGVLIPGKSKGVWWFHQPAGKHEQTYVHDAPILRTTATCREWPLEVVCEDEVVSGRNVLMRHYVITNCGEEEIPLQFVSYTSFHMGEMKRYNTTLFVGKKEALVHYRREFAVAVGSVLPTTRFAAGSNKDHIDQGLFNCNDIAMHTDGGCLWELGLCPPGESKCMTLFFAFGKTVEKALEELEEARTLGFERLRSQTLADWEAYFGQAKPVQTGCEEMDRLYRRSLAVFRLMTDGEYGSMIAGPEFDEDFVRCGGYAYCWGRDAAYIATAIDRAGYHDRVRAFYRWAMQTQSRDGSWQQRHYLDGRLAPQWGLQIDETGSILWGMWQHYLLTNDRAFLDEIWESVQKAAQFLILFIDPETGLPLPSRDLWEEREGEHTYSASAVCGGLDAAAAVADKLGEKRLAQNWKEAAGAIRRAVEEKCWDPERQVFYRGLKLMVPPEEWAHAEKEGKRGMIHVDEKGISRPMLWQDPVIDISLVGISVPFNLIAPDDERMVKMAEAIETHLTSPIVGGIKRYENDPYVGGNPWILTTLWLAQLYIKQGRIKKALNHLKWVVDHRTDLDLLPEQVDRETGKAAWVVPLTWSHAMFVLTVLDLLEIGAIGPKKS</sequence>
<dbReference type="InterPro" id="IPR006465">
    <property type="entry name" value="Oligosac_amylase"/>
</dbReference>
<dbReference type="InterPro" id="IPR014718">
    <property type="entry name" value="GH-type_carb-bd"/>
</dbReference>
<evidence type="ECO:0000259" key="1">
    <source>
        <dbReference type="Pfam" id="PF00723"/>
    </source>
</evidence>
<gene>
    <name evidence="2" type="primary">tga</name>
</gene>
<reference evidence="3" key="3">
    <citation type="submission" date="2000-08" db="EMBL/GenBank/DDBJ databases">
        <title>A gene Cluster for Dextrin Utilization from Thermoactinomyces vulgaris R-47.</title>
        <authorList>
            <person name="Pi Y."/>
        </authorList>
    </citation>
    <scope>NUCLEOTIDE SEQUENCE</scope>
    <source>
        <strain evidence="3">R-47</strain>
    </source>
</reference>
<dbReference type="NCBIfam" id="TIGR01577">
    <property type="entry name" value="oligosac_amyl"/>
    <property type="match status" value="1"/>
</dbReference>